<keyword evidence="1" id="KW-0472">Membrane</keyword>
<evidence type="ECO:0000313" key="2">
    <source>
        <dbReference type="EMBL" id="ALB29032.1"/>
    </source>
</evidence>
<keyword evidence="3" id="KW-1185">Reference proteome</keyword>
<protein>
    <recommendedName>
        <fullName evidence="4">DUF2975 domain-containing protein</fullName>
    </recommendedName>
</protein>
<reference evidence="2 3" key="1">
    <citation type="submission" date="2015-08" db="EMBL/GenBank/DDBJ databases">
        <title>Genomic sequence of Lactobacillus heilongjiangensis DSM 28069, isolated from Chinese traditional pickle.</title>
        <authorList>
            <person name="Jiang X."/>
            <person name="Zheng B."/>
            <person name="Cheng H."/>
        </authorList>
    </citation>
    <scope>NUCLEOTIDE SEQUENCE [LARGE SCALE GENOMIC DNA]</scope>
    <source>
        <strain evidence="2 3">DSM 28069</strain>
    </source>
</reference>
<dbReference type="RefSeq" id="WP_041501799.1">
    <property type="nucleotide sequence ID" value="NZ_BJDV01000001.1"/>
</dbReference>
<proteinExistence type="predicted"/>
<dbReference type="STRING" id="1074467.JP39_06470"/>
<feature type="transmembrane region" description="Helical" evidence="1">
    <location>
        <begin position="93"/>
        <end position="112"/>
    </location>
</feature>
<name>A0A0K2LCK3_9LACO</name>
<sequence>MKKETIFLRLTIYVMGLIMLAFCAIVVPHYLIGSNNLMPDIPVFTILLGLGLYASAILFFTILFQALKLLHLIDQENAFSSASVKSLKNIKQFAYSICIIYILELPIFYAFAERDDAPGVILVCAVFSGAPLVIAIFASVLEKLLRHAIKIKSENDLTI</sequence>
<keyword evidence="1" id="KW-1133">Transmembrane helix</keyword>
<dbReference type="Pfam" id="PF11188">
    <property type="entry name" value="DUF2975"/>
    <property type="match status" value="1"/>
</dbReference>
<evidence type="ECO:0008006" key="4">
    <source>
        <dbReference type="Google" id="ProtNLM"/>
    </source>
</evidence>
<dbReference type="Proteomes" id="UP000061546">
    <property type="component" value="Chromosome"/>
</dbReference>
<evidence type="ECO:0000313" key="3">
    <source>
        <dbReference type="Proteomes" id="UP000061546"/>
    </source>
</evidence>
<accession>A0A0K2LCK3</accession>
<feature type="transmembrane region" description="Helical" evidence="1">
    <location>
        <begin position="12"/>
        <end position="31"/>
    </location>
</feature>
<dbReference type="KEGG" id="lhi:JP39_06470"/>
<organism evidence="2 3">
    <name type="scientific">Companilactobacillus heilongjiangensis</name>
    <dbReference type="NCBI Taxonomy" id="1074467"/>
    <lineage>
        <taxon>Bacteria</taxon>
        <taxon>Bacillati</taxon>
        <taxon>Bacillota</taxon>
        <taxon>Bacilli</taxon>
        <taxon>Lactobacillales</taxon>
        <taxon>Lactobacillaceae</taxon>
        <taxon>Companilactobacillus</taxon>
    </lineage>
</organism>
<dbReference type="AlphaFoldDB" id="A0A0K2LCK3"/>
<dbReference type="EMBL" id="CP012559">
    <property type="protein sequence ID" value="ALB29032.1"/>
    <property type="molecule type" value="Genomic_DNA"/>
</dbReference>
<dbReference type="InterPro" id="IPR021354">
    <property type="entry name" value="DUF2975"/>
</dbReference>
<dbReference type="OrthoDB" id="1100174at2"/>
<gene>
    <name evidence="2" type="ORF">JP39_06470</name>
</gene>
<feature type="transmembrane region" description="Helical" evidence="1">
    <location>
        <begin position="43"/>
        <end position="64"/>
    </location>
</feature>
<feature type="transmembrane region" description="Helical" evidence="1">
    <location>
        <begin position="118"/>
        <end position="141"/>
    </location>
</feature>
<keyword evidence="1" id="KW-0812">Transmembrane</keyword>
<evidence type="ECO:0000256" key="1">
    <source>
        <dbReference type="SAM" id="Phobius"/>
    </source>
</evidence>